<accession>A0ABZ2I4Y5</accession>
<organism evidence="7 8">
    <name type="scientific">Pelagibacterium nitratireducens</name>
    <dbReference type="NCBI Taxonomy" id="1046114"/>
    <lineage>
        <taxon>Bacteria</taxon>
        <taxon>Pseudomonadati</taxon>
        <taxon>Pseudomonadota</taxon>
        <taxon>Alphaproteobacteria</taxon>
        <taxon>Hyphomicrobiales</taxon>
        <taxon>Devosiaceae</taxon>
        <taxon>Pelagibacterium</taxon>
    </lineage>
</organism>
<feature type="transmembrane region" description="Helical" evidence="5">
    <location>
        <begin position="106"/>
        <end position="126"/>
    </location>
</feature>
<keyword evidence="4 5" id="KW-0472">Membrane</keyword>
<gene>
    <name evidence="7" type="ORF">V6617_02070</name>
</gene>
<feature type="domain" description="DUF202" evidence="6">
    <location>
        <begin position="25"/>
        <end position="86"/>
    </location>
</feature>
<evidence type="ECO:0000256" key="5">
    <source>
        <dbReference type="SAM" id="Phobius"/>
    </source>
</evidence>
<name>A0ABZ2I4Y5_9HYPH</name>
<dbReference type="InterPro" id="IPR003807">
    <property type="entry name" value="DUF202"/>
</dbReference>
<evidence type="ECO:0000313" key="7">
    <source>
        <dbReference type="EMBL" id="WWT33279.1"/>
    </source>
</evidence>
<dbReference type="Pfam" id="PF02656">
    <property type="entry name" value="DUF202"/>
    <property type="match status" value="1"/>
</dbReference>
<dbReference type="Proteomes" id="UP001369958">
    <property type="component" value="Chromosome"/>
</dbReference>
<evidence type="ECO:0000259" key="6">
    <source>
        <dbReference type="Pfam" id="PF02656"/>
    </source>
</evidence>
<keyword evidence="3 5" id="KW-1133">Transmembrane helix</keyword>
<comment type="subcellular location">
    <subcellularLocation>
        <location evidence="1">Endomembrane system</location>
        <topology evidence="1">Multi-pass membrane protein</topology>
    </subcellularLocation>
</comment>
<evidence type="ECO:0000256" key="1">
    <source>
        <dbReference type="ARBA" id="ARBA00004127"/>
    </source>
</evidence>
<dbReference type="RefSeq" id="WP_338608760.1">
    <property type="nucleotide sequence ID" value="NZ_CP146275.1"/>
</dbReference>
<keyword evidence="8" id="KW-1185">Reference proteome</keyword>
<keyword evidence="2 5" id="KW-0812">Transmembrane</keyword>
<dbReference type="EMBL" id="CP146275">
    <property type="protein sequence ID" value="WWT33279.1"/>
    <property type="molecule type" value="Genomic_DNA"/>
</dbReference>
<evidence type="ECO:0000256" key="4">
    <source>
        <dbReference type="ARBA" id="ARBA00023136"/>
    </source>
</evidence>
<proteinExistence type="predicted"/>
<protein>
    <submittedName>
        <fullName evidence="7">DUF202 domain-containing protein</fullName>
    </submittedName>
</protein>
<feature type="transmembrane region" description="Helical" evidence="5">
    <location>
        <begin position="62"/>
        <end position="85"/>
    </location>
</feature>
<evidence type="ECO:0000313" key="8">
    <source>
        <dbReference type="Proteomes" id="UP001369958"/>
    </source>
</evidence>
<reference evidence="7 8" key="1">
    <citation type="submission" date="2024-02" db="EMBL/GenBank/DDBJ databases">
        <title>Complete genome sequence of Pelagibacterium nitratireducens ZH15.</title>
        <authorList>
            <person name="Zhao L.H."/>
        </authorList>
    </citation>
    <scope>NUCLEOTIDE SEQUENCE [LARGE SCALE GENOMIC DNA]</scope>
    <source>
        <strain evidence="7 8">ZH15</strain>
    </source>
</reference>
<evidence type="ECO:0000256" key="2">
    <source>
        <dbReference type="ARBA" id="ARBA00022692"/>
    </source>
</evidence>
<evidence type="ECO:0000256" key="3">
    <source>
        <dbReference type="ARBA" id="ARBA00022989"/>
    </source>
</evidence>
<sequence length="127" mass="13812">MRDTGDNVADRKEMAAERTEWSEDRTILANERTFGSWSRTGMASLAVALGFQALFRATEPTWLAKVGASVFVGVGIVIFWAAYASAKKVLGRLDSHDGSPSSRRRLAFVTVASTIGSFTLLAALWLL</sequence>